<dbReference type="EMBL" id="VFLP01000051">
    <property type="protein sequence ID" value="TRX90844.1"/>
    <property type="molecule type" value="Genomic_DNA"/>
</dbReference>
<evidence type="ECO:0000313" key="7">
    <source>
        <dbReference type="EMBL" id="TRX90844.1"/>
    </source>
</evidence>
<dbReference type="PANTHER" id="PTHR47424">
    <property type="entry name" value="REGULATORY PROTEIN GAL4"/>
    <property type="match status" value="1"/>
</dbReference>
<dbReference type="InterPro" id="IPR051127">
    <property type="entry name" value="Fungal_SecMet_Regulators"/>
</dbReference>
<dbReference type="PROSITE" id="PS50048">
    <property type="entry name" value="ZN2_CY6_FUNGAL_2"/>
    <property type="match status" value="1"/>
</dbReference>
<dbReference type="OrthoDB" id="2283488at2759"/>
<dbReference type="SMART" id="SM00066">
    <property type="entry name" value="GAL4"/>
    <property type="match status" value="1"/>
</dbReference>
<dbReference type="SMART" id="SM00906">
    <property type="entry name" value="Fungal_trans"/>
    <property type="match status" value="1"/>
</dbReference>
<keyword evidence="3" id="KW-0804">Transcription</keyword>
<evidence type="ECO:0000256" key="5">
    <source>
        <dbReference type="SAM" id="MobiDB-lite"/>
    </source>
</evidence>
<keyword evidence="4" id="KW-0539">Nucleus</keyword>
<dbReference type="GO" id="GO:0000981">
    <property type="term" value="F:DNA-binding transcription factor activity, RNA polymerase II-specific"/>
    <property type="evidence" value="ECO:0007669"/>
    <property type="project" value="InterPro"/>
</dbReference>
<dbReference type="CDD" id="cd00067">
    <property type="entry name" value="GAL4"/>
    <property type="match status" value="1"/>
</dbReference>
<feature type="compositionally biased region" description="Low complexity" evidence="5">
    <location>
        <begin position="120"/>
        <end position="130"/>
    </location>
</feature>
<organism evidence="7 8">
    <name type="scientific">Xylaria flabelliformis</name>
    <dbReference type="NCBI Taxonomy" id="2512241"/>
    <lineage>
        <taxon>Eukaryota</taxon>
        <taxon>Fungi</taxon>
        <taxon>Dikarya</taxon>
        <taxon>Ascomycota</taxon>
        <taxon>Pezizomycotina</taxon>
        <taxon>Sordariomycetes</taxon>
        <taxon>Xylariomycetidae</taxon>
        <taxon>Xylariales</taxon>
        <taxon>Xylariaceae</taxon>
        <taxon>Xylaria</taxon>
    </lineage>
</organism>
<dbReference type="SUPFAM" id="SSF57701">
    <property type="entry name" value="Zn2/Cys6 DNA-binding domain"/>
    <property type="match status" value="1"/>
</dbReference>
<sequence length="774" mass="86212">MYSTFEGPKAAGMKGDEDEKLEASNPRSFEAPLRPKRQQVARACDSCRMHRIKCDNNVPCKNCVSRGEQCINKSPGERRTLPQAYRLKQKVKELEEQLKKERSKQSNVAVATPAQPFALTPPGTSDSSPTPNIISVPTHVPGVNQPVWGGIMTSTGQSPQKTWYGPSSLFYYINRMNTYLSAVFQQLHPDDLIQLKSVAKTFATPDCNPTGDDDKADAKDISQTVSNEAYLTPTQEEYFLNLYWQSYHPTLAILDETEFRRHYRSLATKPGKPRKPSPLVDIVIAVSMQVGMAIAQRNSPRALSSIEVGKDDPSIAGRLYYRRCQRLLYNEQETPTLMTVQCHTLSAVYTCCAAFQNMCHIALSLAVRSAHMLGLHTEPPSDLPLATRELRRRVWWNLFALESKVCMKLGRPFYADAESTSCGLPAHDHQAASLAGSDFALLDENTTWLTYCLYNSNLLLSAREVHTAFYDKYPEFYSGHTGQVIYDDPVALERYAEFHSIAMKPLDNWAKSVPDALKTKREGDGQPLSTDRSPIVVEQFVPPWLQRQRLLLELLYHCLRLNLYRPFICFPSLATESSSLGDMCLSHATSAAEHSVAVTRIFHQVVQNTDLLTGYHEAFQWQWNAALTLAGYLFAYPTSSIAADVRESIDLSIVVFEDFGRSFGTSLGAATVMRDLAIKIDFLADLVRGTNPPATALPSAPSVPIAQGAATNEFPAVTEIVPPTNDIPFTQDLFAGSMDMAFSVDNSGDSEMLWPPIGNMPDQWWFHAQPPGLS</sequence>
<dbReference type="InterPro" id="IPR001138">
    <property type="entry name" value="Zn2Cys6_DnaBD"/>
</dbReference>
<evidence type="ECO:0000313" key="8">
    <source>
        <dbReference type="Proteomes" id="UP000319160"/>
    </source>
</evidence>
<dbReference type="Pfam" id="PF04082">
    <property type="entry name" value="Fungal_trans"/>
    <property type="match status" value="1"/>
</dbReference>
<keyword evidence="1" id="KW-0479">Metal-binding</keyword>
<dbReference type="InterPro" id="IPR007219">
    <property type="entry name" value="XnlR_reg_dom"/>
</dbReference>
<dbReference type="Proteomes" id="UP000319160">
    <property type="component" value="Unassembled WGS sequence"/>
</dbReference>
<dbReference type="GO" id="GO:0000978">
    <property type="term" value="F:RNA polymerase II cis-regulatory region sequence-specific DNA binding"/>
    <property type="evidence" value="ECO:0007669"/>
    <property type="project" value="TreeGrafter"/>
</dbReference>
<evidence type="ECO:0000256" key="2">
    <source>
        <dbReference type="ARBA" id="ARBA00023015"/>
    </source>
</evidence>
<gene>
    <name evidence="7" type="ORF">FHL15_008248</name>
</gene>
<evidence type="ECO:0000256" key="1">
    <source>
        <dbReference type="ARBA" id="ARBA00022723"/>
    </source>
</evidence>
<evidence type="ECO:0000256" key="4">
    <source>
        <dbReference type="ARBA" id="ARBA00023242"/>
    </source>
</evidence>
<dbReference type="GO" id="GO:0006351">
    <property type="term" value="P:DNA-templated transcription"/>
    <property type="evidence" value="ECO:0007669"/>
    <property type="project" value="InterPro"/>
</dbReference>
<dbReference type="Gene3D" id="4.10.240.10">
    <property type="entry name" value="Zn(2)-C6 fungal-type DNA-binding domain"/>
    <property type="match status" value="1"/>
</dbReference>
<dbReference type="PROSITE" id="PS00463">
    <property type="entry name" value="ZN2_CY6_FUNGAL_1"/>
    <property type="match status" value="1"/>
</dbReference>
<reference evidence="8" key="1">
    <citation type="submission" date="2019-06" db="EMBL/GenBank/DDBJ databases">
        <title>Draft genome sequence of the griseofulvin-producing fungus Xylaria cubensis strain G536.</title>
        <authorList>
            <person name="Mead M.E."/>
            <person name="Raja H.A."/>
            <person name="Steenwyk J.L."/>
            <person name="Knowles S.L."/>
            <person name="Oberlies N.H."/>
            <person name="Rokas A."/>
        </authorList>
    </citation>
    <scope>NUCLEOTIDE SEQUENCE [LARGE SCALE GENOMIC DNA]</scope>
    <source>
        <strain evidence="8">G536</strain>
    </source>
</reference>
<feature type="domain" description="Zn(2)-C6 fungal-type" evidence="6">
    <location>
        <begin position="43"/>
        <end position="72"/>
    </location>
</feature>
<dbReference type="AlphaFoldDB" id="A0A553HSC9"/>
<proteinExistence type="predicted"/>
<keyword evidence="8" id="KW-1185">Reference proteome</keyword>
<dbReference type="PANTHER" id="PTHR47424:SF12">
    <property type="entry name" value="TRANSCRIPTION FACTOR ASQA"/>
    <property type="match status" value="1"/>
</dbReference>
<dbReference type="CDD" id="cd12148">
    <property type="entry name" value="fungal_TF_MHR"/>
    <property type="match status" value="1"/>
</dbReference>
<dbReference type="InterPro" id="IPR036864">
    <property type="entry name" value="Zn2-C6_fun-type_DNA-bd_sf"/>
</dbReference>
<feature type="region of interest" description="Disordered" evidence="5">
    <location>
        <begin position="99"/>
        <end position="130"/>
    </location>
</feature>
<dbReference type="GO" id="GO:0008270">
    <property type="term" value="F:zinc ion binding"/>
    <property type="evidence" value="ECO:0007669"/>
    <property type="project" value="InterPro"/>
</dbReference>
<dbReference type="Pfam" id="PF00172">
    <property type="entry name" value="Zn_clus"/>
    <property type="match status" value="1"/>
</dbReference>
<comment type="caution">
    <text evidence="7">The sequence shown here is derived from an EMBL/GenBank/DDBJ whole genome shotgun (WGS) entry which is preliminary data.</text>
</comment>
<dbReference type="GO" id="GO:0005634">
    <property type="term" value="C:nucleus"/>
    <property type="evidence" value="ECO:0007669"/>
    <property type="project" value="TreeGrafter"/>
</dbReference>
<accession>A0A553HSC9</accession>
<name>A0A553HSC9_9PEZI</name>
<dbReference type="GO" id="GO:0000435">
    <property type="term" value="P:positive regulation of transcription from RNA polymerase II promoter by galactose"/>
    <property type="evidence" value="ECO:0007669"/>
    <property type="project" value="TreeGrafter"/>
</dbReference>
<evidence type="ECO:0000259" key="6">
    <source>
        <dbReference type="PROSITE" id="PS50048"/>
    </source>
</evidence>
<evidence type="ECO:0000256" key="3">
    <source>
        <dbReference type="ARBA" id="ARBA00023163"/>
    </source>
</evidence>
<feature type="region of interest" description="Disordered" evidence="5">
    <location>
        <begin position="1"/>
        <end position="29"/>
    </location>
</feature>
<protein>
    <recommendedName>
        <fullName evidence="6">Zn(2)-C6 fungal-type domain-containing protein</fullName>
    </recommendedName>
</protein>
<keyword evidence="2" id="KW-0805">Transcription regulation</keyword>